<dbReference type="Gene3D" id="3.50.50.60">
    <property type="entry name" value="FAD/NAD(P)-binding domain"/>
    <property type="match status" value="1"/>
</dbReference>
<organism evidence="2 3">
    <name type="scientific">Mycobacterium shigaense</name>
    <dbReference type="NCBI Taxonomy" id="722731"/>
    <lineage>
        <taxon>Bacteria</taxon>
        <taxon>Bacillati</taxon>
        <taxon>Actinomycetota</taxon>
        <taxon>Actinomycetes</taxon>
        <taxon>Mycobacteriales</taxon>
        <taxon>Mycobacteriaceae</taxon>
        <taxon>Mycobacterium</taxon>
        <taxon>Mycobacterium simiae complex</taxon>
    </lineage>
</organism>
<accession>A0A1Z4EJ91</accession>
<dbReference type="GO" id="GO:0008688">
    <property type="term" value="F:3-(3-hydroxyphenyl)propionate hydroxylase activity"/>
    <property type="evidence" value="ECO:0007669"/>
    <property type="project" value="TreeGrafter"/>
</dbReference>
<dbReference type="PANTHER" id="PTHR43476:SF3">
    <property type="entry name" value="FAD-BINDING MONOOXYGENASE"/>
    <property type="match status" value="1"/>
</dbReference>
<evidence type="ECO:0000313" key="2">
    <source>
        <dbReference type="EMBL" id="BAX93034.1"/>
    </source>
</evidence>
<evidence type="ECO:0000313" key="3">
    <source>
        <dbReference type="Proteomes" id="UP000217736"/>
    </source>
</evidence>
<dbReference type="Proteomes" id="UP000217736">
    <property type="component" value="Chromosome"/>
</dbReference>
<dbReference type="NCBIfam" id="NF004829">
    <property type="entry name" value="PRK06183.1-3"/>
    <property type="match status" value="1"/>
</dbReference>
<gene>
    <name evidence="2" type="ORF">MSG_02890</name>
</gene>
<dbReference type="AlphaFoldDB" id="A0A1Z4EJ91"/>
<keyword evidence="1" id="KW-0560">Oxidoreductase</keyword>
<evidence type="ECO:0000256" key="1">
    <source>
        <dbReference type="ARBA" id="ARBA00023002"/>
    </source>
</evidence>
<dbReference type="GO" id="GO:0071949">
    <property type="term" value="F:FAD binding"/>
    <property type="evidence" value="ECO:0007669"/>
    <property type="project" value="InterPro"/>
</dbReference>
<dbReference type="GO" id="GO:0019622">
    <property type="term" value="P:3-(3-hydroxy)phenylpropionate catabolic process"/>
    <property type="evidence" value="ECO:0007669"/>
    <property type="project" value="TreeGrafter"/>
</dbReference>
<proteinExistence type="predicted"/>
<dbReference type="EMBL" id="AP018164">
    <property type="protein sequence ID" value="BAX93034.1"/>
    <property type="molecule type" value="Genomic_DNA"/>
</dbReference>
<dbReference type="SUPFAM" id="SSF51905">
    <property type="entry name" value="FAD/NAD(P)-binding domain"/>
    <property type="match status" value="1"/>
</dbReference>
<reference evidence="3" key="1">
    <citation type="submission" date="2017-06" db="EMBL/GenBank/DDBJ databases">
        <title>Complete Genome Sequence of Mycobacterium shigaense.</title>
        <authorList>
            <person name="Fukano H."/>
            <person name="Yoshida M."/>
            <person name="Kazumi Y."/>
            <person name="Ogura Y."/>
            <person name="Mitarai S."/>
            <person name="Hayashi T."/>
            <person name="Hoshino Y."/>
        </authorList>
    </citation>
    <scope>NUCLEOTIDE SEQUENCE [LARGE SCALE GENOMIC DNA]</scope>
    <source>
        <strain evidence="3">UN-152</strain>
    </source>
</reference>
<protein>
    <submittedName>
        <fullName evidence="2">Putative 3-(3-hydroxy-phenyl) propionate hydroxylase</fullName>
    </submittedName>
</protein>
<dbReference type="Pfam" id="PF01494">
    <property type="entry name" value="FAD_binding_3"/>
    <property type="match status" value="1"/>
</dbReference>
<dbReference type="PRINTS" id="PR00420">
    <property type="entry name" value="RNGMNOXGNASE"/>
</dbReference>
<dbReference type="KEGG" id="mshg:MSG_02890"/>
<sequence length="528" mass="57728">MTAAGVRRVPVVIVGAGPTGVTAATLLAQYGVPCLVLDRWPDVYPQPRAVHLDDEIYRVLARLGIADEFAAISRPTLGLRLLDRRLRTLAEFTRDSSCSTNGFPQANMFDQPELETLLRANLTRYPDAQLRGNAEVTTITERDGRVRVAFSDRSTGETHEVDADYLLGCDGANSVVRAQIGSAMRDLNFEQRWLVADVTSDADLGQWDGVHQVCNPVRAGTYMRIGPTRYRFEFQLRGGERAEDYTSLAALRPLIGPWTANIPDTELTVQRVTGYTFRAQIADRWRRRNTFLLGDAAHLTPPFIGQGMGAGVRDAMNLAWKIAGVYHGSLGPEVLESYEQERKPHTRYMIGLALNVGRAMTSGGRAGDLLRRLVLPRLRLIPGLRARVVDSATPPLRSSVLVDKASRLGGTLCPNPVLAEGQRLDDVLGNGFTLITTARPAAAADDAGLHQLGVMVLIAGPGGALESWLHRGHAAAAFVRPDRTVMCAGRDAAAVCAWAAARLRRPGDDDRHPDRVQHRVADRAQHPR</sequence>
<dbReference type="InterPro" id="IPR050631">
    <property type="entry name" value="PheA/TfdB_FAD_monoxygenase"/>
</dbReference>
<keyword evidence="3" id="KW-1185">Reference proteome</keyword>
<dbReference type="InterPro" id="IPR002938">
    <property type="entry name" value="FAD-bd"/>
</dbReference>
<dbReference type="InterPro" id="IPR036188">
    <property type="entry name" value="FAD/NAD-bd_sf"/>
</dbReference>
<dbReference type="RefSeq" id="WP_232011034.1">
    <property type="nucleotide sequence ID" value="NZ_AP018164.1"/>
</dbReference>
<dbReference type="Gene3D" id="3.30.9.10">
    <property type="entry name" value="D-Amino Acid Oxidase, subunit A, domain 2"/>
    <property type="match status" value="1"/>
</dbReference>
<dbReference type="PANTHER" id="PTHR43476">
    <property type="entry name" value="3-(3-HYDROXY-PHENYL)PROPIONATE/3-HYDROXYCINNAMIC ACID HYDROXYLASE"/>
    <property type="match status" value="1"/>
</dbReference>
<name>A0A1Z4EJ91_9MYCO</name>